<gene>
    <name evidence="3" type="ORF">GKO32_29425</name>
</gene>
<dbReference type="AlphaFoldDB" id="A0A6N7Z8S3"/>
<dbReference type="GO" id="GO:0000166">
    <property type="term" value="F:nucleotide binding"/>
    <property type="evidence" value="ECO:0007669"/>
    <property type="project" value="InterPro"/>
</dbReference>
<dbReference type="PANTHER" id="PTHR43818:SF11">
    <property type="entry name" value="BCDNA.GH03377"/>
    <property type="match status" value="1"/>
</dbReference>
<name>A0A6N7Z8S3_9PSEU</name>
<evidence type="ECO:0000259" key="2">
    <source>
        <dbReference type="Pfam" id="PF01408"/>
    </source>
</evidence>
<reference evidence="3 4" key="1">
    <citation type="submission" date="2019-11" db="EMBL/GenBank/DDBJ databases">
        <title>Draft genome of Amycolatopsis RM579.</title>
        <authorList>
            <person name="Duangmal K."/>
            <person name="Mingma R."/>
        </authorList>
    </citation>
    <scope>NUCLEOTIDE SEQUENCE [LARGE SCALE GENOMIC DNA]</scope>
    <source>
        <strain evidence="3 4">RM579</strain>
    </source>
</reference>
<accession>A0A6N7Z8S3</accession>
<feature type="domain" description="Gfo/Idh/MocA-like oxidoreductase N-terminal" evidence="2">
    <location>
        <begin position="5"/>
        <end position="116"/>
    </location>
</feature>
<dbReference type="EMBL" id="WMBA01000059">
    <property type="protein sequence ID" value="MTD58070.1"/>
    <property type="molecule type" value="Genomic_DNA"/>
</dbReference>
<dbReference type="Gene3D" id="3.40.50.720">
    <property type="entry name" value="NAD(P)-binding Rossmann-like Domain"/>
    <property type="match status" value="1"/>
</dbReference>
<comment type="caution">
    <text evidence="3">The sequence shown here is derived from an EMBL/GenBank/DDBJ whole genome shotgun (WGS) entry which is preliminary data.</text>
</comment>
<dbReference type="Proteomes" id="UP000440096">
    <property type="component" value="Unassembled WGS sequence"/>
</dbReference>
<evidence type="ECO:0000256" key="1">
    <source>
        <dbReference type="ARBA" id="ARBA00023002"/>
    </source>
</evidence>
<dbReference type="GO" id="GO:0016491">
    <property type="term" value="F:oxidoreductase activity"/>
    <property type="evidence" value="ECO:0007669"/>
    <property type="project" value="UniProtKB-KW"/>
</dbReference>
<evidence type="ECO:0000313" key="3">
    <source>
        <dbReference type="EMBL" id="MTD58070.1"/>
    </source>
</evidence>
<dbReference type="Pfam" id="PF01408">
    <property type="entry name" value="GFO_IDH_MocA"/>
    <property type="match status" value="1"/>
</dbReference>
<dbReference type="InterPro" id="IPR000683">
    <property type="entry name" value="Gfo/Idh/MocA-like_OxRdtase_N"/>
</dbReference>
<proteinExistence type="predicted"/>
<dbReference type="InterPro" id="IPR050463">
    <property type="entry name" value="Gfo/Idh/MocA_oxidrdct_glycsds"/>
</dbReference>
<dbReference type="InterPro" id="IPR036291">
    <property type="entry name" value="NAD(P)-bd_dom_sf"/>
</dbReference>
<organism evidence="3 4">
    <name type="scientific">Amycolatopsis pithecellobii</name>
    <dbReference type="NCBI Taxonomy" id="664692"/>
    <lineage>
        <taxon>Bacteria</taxon>
        <taxon>Bacillati</taxon>
        <taxon>Actinomycetota</taxon>
        <taxon>Actinomycetes</taxon>
        <taxon>Pseudonocardiales</taxon>
        <taxon>Pseudonocardiaceae</taxon>
        <taxon>Amycolatopsis</taxon>
    </lineage>
</organism>
<dbReference type="PANTHER" id="PTHR43818">
    <property type="entry name" value="BCDNA.GH03377"/>
    <property type="match status" value="1"/>
</dbReference>
<dbReference type="SUPFAM" id="SSF55347">
    <property type="entry name" value="Glyceraldehyde-3-phosphate dehydrogenase-like, C-terminal domain"/>
    <property type="match status" value="1"/>
</dbReference>
<protein>
    <submittedName>
        <fullName evidence="3">Gfo/Idh/MocA family oxidoreductase</fullName>
    </submittedName>
</protein>
<evidence type="ECO:0000313" key="4">
    <source>
        <dbReference type="Proteomes" id="UP000440096"/>
    </source>
</evidence>
<keyword evidence="1" id="KW-0560">Oxidoreductase</keyword>
<dbReference type="RefSeq" id="WP_312868739.1">
    <property type="nucleotide sequence ID" value="NZ_WMBA01000059.1"/>
</dbReference>
<sequence>MDAPLRVGLVGAGPWAKAVHAPGLADHPGTALTTVWARRPAAAHELAEAHGASVSRSLDELIEQVDAVAFAVPPAVQTELALPAVQAGKHVILEKPLAADIASAERLADAVLAAEVASLVMFTLRFAAETREWLDDLAAVGGWVGGSARWLSGALLGGTYSGSAWRHEAGALADIGPHVIDLLDAALGPITGVVTSYRSEADLRHLVFTHEGGASSTATMSMRLPIQPTVAEIAVYGAHGYRSLSRRPVAGIERFTALLDDFAAMVATGTTVHPCDVRRGLHVQRVLEQAKRATRTRFTSP</sequence>
<dbReference type="Gene3D" id="3.30.360.10">
    <property type="entry name" value="Dihydrodipicolinate Reductase, domain 2"/>
    <property type="match status" value="1"/>
</dbReference>
<keyword evidence="4" id="KW-1185">Reference proteome</keyword>
<dbReference type="SUPFAM" id="SSF51735">
    <property type="entry name" value="NAD(P)-binding Rossmann-fold domains"/>
    <property type="match status" value="1"/>
</dbReference>